<evidence type="ECO:0000259" key="11">
    <source>
        <dbReference type="PROSITE" id="PS50268"/>
    </source>
</evidence>
<evidence type="ECO:0000256" key="5">
    <source>
        <dbReference type="ARBA" id="ARBA00022889"/>
    </source>
</evidence>
<feature type="domain" description="Cadherin" evidence="11">
    <location>
        <begin position="39"/>
        <end position="143"/>
    </location>
</feature>
<feature type="region of interest" description="Disordered" evidence="9">
    <location>
        <begin position="136"/>
        <end position="158"/>
    </location>
</feature>
<evidence type="ECO:0000256" key="7">
    <source>
        <dbReference type="ARBA" id="ARBA00023136"/>
    </source>
</evidence>
<dbReference type="InterPro" id="IPR050971">
    <property type="entry name" value="Cadherin-domain_protein"/>
</dbReference>
<dbReference type="CDD" id="cd11304">
    <property type="entry name" value="Cadherin_repeat"/>
    <property type="match status" value="2"/>
</dbReference>
<proteinExistence type="predicted"/>
<dbReference type="Proteomes" id="UP001164746">
    <property type="component" value="Chromosome 10"/>
</dbReference>
<dbReference type="EMBL" id="CP111021">
    <property type="protein sequence ID" value="WAR16152.1"/>
    <property type="molecule type" value="Genomic_DNA"/>
</dbReference>
<evidence type="ECO:0000313" key="12">
    <source>
        <dbReference type="EMBL" id="WAR16152.1"/>
    </source>
</evidence>
<evidence type="ECO:0000256" key="1">
    <source>
        <dbReference type="ARBA" id="ARBA00004370"/>
    </source>
</evidence>
<dbReference type="Gene3D" id="2.60.40.60">
    <property type="entry name" value="Cadherins"/>
    <property type="match status" value="3"/>
</dbReference>
<comment type="subcellular location">
    <subcellularLocation>
        <location evidence="1">Membrane</location>
    </subcellularLocation>
</comment>
<sequence length="394" mass="42959">MNAFGLLLFFELLHIVYGNEKPVFTVTQPTTVFFDEGTNTPAGTSLYTFTATDSDLTLVYLSYEYDPVESSDMFEINETQTAGEITAEVKLKDLREFDYEVQNAYKIYARAYDGVQYSGLSGVLLNIVINDIGETPTLDPPTTSQSFSAEEGPAGSKIGDPSFVVVDADSAEIHTWTVTGGTGEDFVNVNVLNGTLTLRKTYDRENTALTEEVYVNISIADRFGLTVETAYYVTFSDTNDNIPTFSPSYYTFDMNNENISVGDVLVTLTYTDLDADSPNNEVTLSLDTSNSYTDYFELVESNITLSIMNDLVYGDGPFTFYVLATDDGDTPLTGTATIEFGLPTATDPTHTTTTLIPPQSTGGDEMASNTEMVGVMIACCFIAGSGLGKQYGNY</sequence>
<protein>
    <submittedName>
        <fullName evidence="12">PCDBG-like protein</fullName>
    </submittedName>
</protein>
<dbReference type="PROSITE" id="PS50268">
    <property type="entry name" value="CADHERIN_2"/>
    <property type="match status" value="3"/>
</dbReference>
<keyword evidence="3" id="KW-0677">Repeat</keyword>
<evidence type="ECO:0000313" key="13">
    <source>
        <dbReference type="Proteomes" id="UP001164746"/>
    </source>
</evidence>
<name>A0ABY7F526_MYAAR</name>
<dbReference type="InterPro" id="IPR015919">
    <property type="entry name" value="Cadherin-like_sf"/>
</dbReference>
<dbReference type="SUPFAM" id="SSF49313">
    <property type="entry name" value="Cadherin-like"/>
    <property type="match status" value="3"/>
</dbReference>
<keyword evidence="13" id="KW-1185">Reference proteome</keyword>
<keyword evidence="5" id="KW-0130">Cell adhesion</keyword>
<feature type="domain" description="Cadherin" evidence="11">
    <location>
        <begin position="140"/>
        <end position="245"/>
    </location>
</feature>
<keyword evidence="2" id="KW-0812">Transmembrane</keyword>
<dbReference type="PANTHER" id="PTHR24025:SF23">
    <property type="entry name" value="NEURAL-CADHERIN"/>
    <property type="match status" value="1"/>
</dbReference>
<dbReference type="PRINTS" id="PR00205">
    <property type="entry name" value="CADHERIN"/>
</dbReference>
<evidence type="ECO:0000256" key="9">
    <source>
        <dbReference type="SAM" id="MobiDB-lite"/>
    </source>
</evidence>
<dbReference type="PANTHER" id="PTHR24025">
    <property type="entry name" value="DESMOGLEIN FAMILY MEMBER"/>
    <property type="match status" value="1"/>
</dbReference>
<keyword evidence="7" id="KW-0472">Membrane</keyword>
<evidence type="ECO:0000256" key="8">
    <source>
        <dbReference type="PROSITE-ProRule" id="PRU00043"/>
    </source>
</evidence>
<evidence type="ECO:0000256" key="4">
    <source>
        <dbReference type="ARBA" id="ARBA00022837"/>
    </source>
</evidence>
<feature type="domain" description="Cadherin" evidence="11">
    <location>
        <begin position="257"/>
        <end position="360"/>
    </location>
</feature>
<evidence type="ECO:0000256" key="10">
    <source>
        <dbReference type="SAM" id="SignalP"/>
    </source>
</evidence>
<evidence type="ECO:0000256" key="3">
    <source>
        <dbReference type="ARBA" id="ARBA00022737"/>
    </source>
</evidence>
<keyword evidence="10" id="KW-0732">Signal</keyword>
<accession>A0ABY7F526</accession>
<reference evidence="12" key="1">
    <citation type="submission" date="2022-11" db="EMBL/GenBank/DDBJ databases">
        <title>Centuries of genome instability and evolution in soft-shell clam transmissible cancer (bioRxiv).</title>
        <authorList>
            <person name="Hart S.F.M."/>
            <person name="Yonemitsu M.A."/>
            <person name="Giersch R.M."/>
            <person name="Beal B.F."/>
            <person name="Arriagada G."/>
            <person name="Davis B.W."/>
            <person name="Ostrander E.A."/>
            <person name="Goff S.P."/>
            <person name="Metzger M.J."/>
        </authorList>
    </citation>
    <scope>NUCLEOTIDE SEQUENCE</scope>
    <source>
        <strain evidence="12">MELC-2E11</strain>
        <tissue evidence="12">Siphon/mantle</tissue>
    </source>
</reference>
<keyword evidence="6" id="KW-1133">Transmembrane helix</keyword>
<organism evidence="12 13">
    <name type="scientific">Mya arenaria</name>
    <name type="common">Soft-shell clam</name>
    <dbReference type="NCBI Taxonomy" id="6604"/>
    <lineage>
        <taxon>Eukaryota</taxon>
        <taxon>Metazoa</taxon>
        <taxon>Spiralia</taxon>
        <taxon>Lophotrochozoa</taxon>
        <taxon>Mollusca</taxon>
        <taxon>Bivalvia</taxon>
        <taxon>Autobranchia</taxon>
        <taxon>Heteroconchia</taxon>
        <taxon>Euheterodonta</taxon>
        <taxon>Imparidentia</taxon>
        <taxon>Neoheterodontei</taxon>
        <taxon>Myida</taxon>
        <taxon>Myoidea</taxon>
        <taxon>Myidae</taxon>
        <taxon>Mya</taxon>
    </lineage>
</organism>
<evidence type="ECO:0000256" key="2">
    <source>
        <dbReference type="ARBA" id="ARBA00022692"/>
    </source>
</evidence>
<feature type="chain" id="PRO_5046094092" evidence="10">
    <location>
        <begin position="19"/>
        <end position="394"/>
    </location>
</feature>
<evidence type="ECO:0000256" key="6">
    <source>
        <dbReference type="ARBA" id="ARBA00022989"/>
    </source>
</evidence>
<keyword evidence="4 8" id="KW-0106">Calcium</keyword>
<dbReference type="InterPro" id="IPR002126">
    <property type="entry name" value="Cadherin-like_dom"/>
</dbReference>
<gene>
    <name evidence="12" type="ORF">MAR_030746</name>
</gene>
<feature type="signal peptide" evidence="10">
    <location>
        <begin position="1"/>
        <end position="18"/>
    </location>
</feature>